<dbReference type="Pfam" id="PF19114">
    <property type="entry name" value="EsV_1_7_cys"/>
    <property type="match status" value="4"/>
</dbReference>
<dbReference type="KEGG" id="gtt:GUITHDRAFT_103106"/>
<proteinExistence type="predicted"/>
<feature type="signal peptide" evidence="2">
    <location>
        <begin position="1"/>
        <end position="20"/>
    </location>
</feature>
<evidence type="ECO:0000256" key="2">
    <source>
        <dbReference type="SAM" id="SignalP"/>
    </source>
</evidence>
<keyword evidence="5" id="KW-1185">Reference proteome</keyword>
<feature type="chain" id="PRO_5008771725" description="EsV-1-7" evidence="2">
    <location>
        <begin position="21"/>
        <end position="315"/>
    </location>
</feature>
<evidence type="ECO:0000313" key="4">
    <source>
        <dbReference type="EnsemblProtists" id="EKX51190"/>
    </source>
</evidence>
<reference evidence="4" key="3">
    <citation type="submission" date="2015-06" db="UniProtKB">
        <authorList>
            <consortium name="EnsemblProtists"/>
        </authorList>
    </citation>
    <scope>IDENTIFICATION</scope>
</reference>
<accession>L1JSM2</accession>
<dbReference type="EnsemblProtists" id="EKX51190">
    <property type="protein sequence ID" value="EKX51190"/>
    <property type="gene ID" value="GUITHDRAFT_103106"/>
</dbReference>
<gene>
    <name evidence="3" type="ORF">GUITHDRAFT_103106</name>
</gene>
<dbReference type="EMBL" id="JH992976">
    <property type="protein sequence ID" value="EKX51190.1"/>
    <property type="molecule type" value="Genomic_DNA"/>
</dbReference>
<dbReference type="Proteomes" id="UP000011087">
    <property type="component" value="Unassembled WGS sequence"/>
</dbReference>
<organism evidence="3">
    <name type="scientific">Guillardia theta (strain CCMP2712)</name>
    <name type="common">Cryptophyte</name>
    <dbReference type="NCBI Taxonomy" id="905079"/>
    <lineage>
        <taxon>Eukaryota</taxon>
        <taxon>Cryptophyceae</taxon>
        <taxon>Pyrenomonadales</taxon>
        <taxon>Geminigeraceae</taxon>
        <taxon>Guillardia</taxon>
    </lineage>
</organism>
<evidence type="ECO:0000256" key="1">
    <source>
        <dbReference type="SAM" id="MobiDB-lite"/>
    </source>
</evidence>
<reference evidence="5" key="2">
    <citation type="submission" date="2012-11" db="EMBL/GenBank/DDBJ databases">
        <authorList>
            <person name="Kuo A."/>
            <person name="Curtis B.A."/>
            <person name="Tanifuji G."/>
            <person name="Burki F."/>
            <person name="Gruber A."/>
            <person name="Irimia M."/>
            <person name="Maruyama S."/>
            <person name="Arias M.C."/>
            <person name="Ball S.G."/>
            <person name="Gile G.H."/>
            <person name="Hirakawa Y."/>
            <person name="Hopkins J.F."/>
            <person name="Rensing S.A."/>
            <person name="Schmutz J."/>
            <person name="Symeonidi A."/>
            <person name="Elias M."/>
            <person name="Eveleigh R.J."/>
            <person name="Herman E.K."/>
            <person name="Klute M.J."/>
            <person name="Nakayama T."/>
            <person name="Obornik M."/>
            <person name="Reyes-Prieto A."/>
            <person name="Armbrust E.V."/>
            <person name="Aves S.J."/>
            <person name="Beiko R.G."/>
            <person name="Coutinho P."/>
            <person name="Dacks J.B."/>
            <person name="Durnford D.G."/>
            <person name="Fast N.M."/>
            <person name="Green B.R."/>
            <person name="Grisdale C."/>
            <person name="Hempe F."/>
            <person name="Henrissat B."/>
            <person name="Hoppner M.P."/>
            <person name="Ishida K.-I."/>
            <person name="Kim E."/>
            <person name="Koreny L."/>
            <person name="Kroth P.G."/>
            <person name="Liu Y."/>
            <person name="Malik S.-B."/>
            <person name="Maier U.G."/>
            <person name="McRose D."/>
            <person name="Mock T."/>
            <person name="Neilson J.A."/>
            <person name="Onodera N.T."/>
            <person name="Poole A.M."/>
            <person name="Pritham E.J."/>
            <person name="Richards T.A."/>
            <person name="Rocap G."/>
            <person name="Roy S.W."/>
            <person name="Sarai C."/>
            <person name="Schaack S."/>
            <person name="Shirato S."/>
            <person name="Slamovits C.H."/>
            <person name="Spencer D.F."/>
            <person name="Suzuki S."/>
            <person name="Worden A.Z."/>
            <person name="Zauner S."/>
            <person name="Barry K."/>
            <person name="Bell C."/>
            <person name="Bharti A.K."/>
            <person name="Crow J.A."/>
            <person name="Grimwood J."/>
            <person name="Kramer R."/>
            <person name="Lindquist E."/>
            <person name="Lucas S."/>
            <person name="Salamov A."/>
            <person name="McFadden G.I."/>
            <person name="Lane C.E."/>
            <person name="Keeling P.J."/>
            <person name="Gray M.W."/>
            <person name="Grigoriev I.V."/>
            <person name="Archibald J.M."/>
        </authorList>
    </citation>
    <scope>NUCLEOTIDE SEQUENCE</scope>
    <source>
        <strain evidence="5">CCMP2712</strain>
    </source>
</reference>
<dbReference type="PaxDb" id="55529-EKX51190"/>
<evidence type="ECO:0000313" key="3">
    <source>
        <dbReference type="EMBL" id="EKX51190.1"/>
    </source>
</evidence>
<keyword evidence="2" id="KW-0732">Signal</keyword>
<evidence type="ECO:0000313" key="5">
    <source>
        <dbReference type="Proteomes" id="UP000011087"/>
    </source>
</evidence>
<dbReference type="SMART" id="SM01425">
    <property type="entry name" value="EsV_1_7"/>
    <property type="match status" value="4"/>
</dbReference>
<dbReference type="RefSeq" id="XP_005838170.1">
    <property type="nucleotide sequence ID" value="XM_005838113.1"/>
</dbReference>
<dbReference type="HOGENOM" id="CLU_884097_0_0_1"/>
<feature type="region of interest" description="Disordered" evidence="1">
    <location>
        <begin position="43"/>
        <end position="64"/>
    </location>
</feature>
<protein>
    <recommendedName>
        <fullName evidence="6">EsV-1-7</fullName>
    </recommendedName>
</protein>
<reference evidence="3 5" key="1">
    <citation type="journal article" date="2012" name="Nature">
        <title>Algal genomes reveal evolutionary mosaicism and the fate of nucleomorphs.</title>
        <authorList>
            <consortium name="DOE Joint Genome Institute"/>
            <person name="Curtis B.A."/>
            <person name="Tanifuji G."/>
            <person name="Burki F."/>
            <person name="Gruber A."/>
            <person name="Irimia M."/>
            <person name="Maruyama S."/>
            <person name="Arias M.C."/>
            <person name="Ball S.G."/>
            <person name="Gile G.H."/>
            <person name="Hirakawa Y."/>
            <person name="Hopkins J.F."/>
            <person name="Kuo A."/>
            <person name="Rensing S.A."/>
            <person name="Schmutz J."/>
            <person name="Symeonidi A."/>
            <person name="Elias M."/>
            <person name="Eveleigh R.J."/>
            <person name="Herman E.K."/>
            <person name="Klute M.J."/>
            <person name="Nakayama T."/>
            <person name="Obornik M."/>
            <person name="Reyes-Prieto A."/>
            <person name="Armbrust E.V."/>
            <person name="Aves S.J."/>
            <person name="Beiko R.G."/>
            <person name="Coutinho P."/>
            <person name="Dacks J.B."/>
            <person name="Durnford D.G."/>
            <person name="Fast N.M."/>
            <person name="Green B.R."/>
            <person name="Grisdale C.J."/>
            <person name="Hempel F."/>
            <person name="Henrissat B."/>
            <person name="Hoppner M.P."/>
            <person name="Ishida K."/>
            <person name="Kim E."/>
            <person name="Koreny L."/>
            <person name="Kroth P.G."/>
            <person name="Liu Y."/>
            <person name="Malik S.B."/>
            <person name="Maier U.G."/>
            <person name="McRose D."/>
            <person name="Mock T."/>
            <person name="Neilson J.A."/>
            <person name="Onodera N.T."/>
            <person name="Poole A.M."/>
            <person name="Pritham E.J."/>
            <person name="Richards T.A."/>
            <person name="Rocap G."/>
            <person name="Roy S.W."/>
            <person name="Sarai C."/>
            <person name="Schaack S."/>
            <person name="Shirato S."/>
            <person name="Slamovits C.H."/>
            <person name="Spencer D.F."/>
            <person name="Suzuki S."/>
            <person name="Worden A.Z."/>
            <person name="Zauner S."/>
            <person name="Barry K."/>
            <person name="Bell C."/>
            <person name="Bharti A.K."/>
            <person name="Crow J.A."/>
            <person name="Grimwood J."/>
            <person name="Kramer R."/>
            <person name="Lindquist E."/>
            <person name="Lucas S."/>
            <person name="Salamov A."/>
            <person name="McFadden G.I."/>
            <person name="Lane C.E."/>
            <person name="Keeling P.J."/>
            <person name="Gray M.W."/>
            <person name="Grigoriev I.V."/>
            <person name="Archibald J.M."/>
        </authorList>
    </citation>
    <scope>NUCLEOTIDE SEQUENCE</scope>
    <source>
        <strain evidence="3 5">CCMP2712</strain>
    </source>
</reference>
<dbReference type="GeneID" id="17307822"/>
<sequence length="315" mass="34611">MSASMRVLLHLLTYLWIAQSAINEISIPKVDLLQVDPAPQRCNRTQPTISSDGGDSMLQPDTNSGDFDDRHVILRACCLCKSPDISYGVVGAEGERRWKAFLCLEHVKAVRCAGNSDTISLTSLRGKCQTCAKKATFGPVGAPGRCAMFCLQHKPATFVDVVNPTCISKGCKKRPVFGKRESGVALYCSHHRPDDCVDVKNAKCAFPSCTKNPSFGYRAKGCVDGDARMWCAQHKTADMLDLRHRRCLYPEGCVKRACFGSEIDGLAVACFEHRIEGHVDMAHTNRQTRKLQKTFLRCGRACRAKQGAAGAALRK</sequence>
<name>L1JSM2_GUITC</name>
<evidence type="ECO:0008006" key="6">
    <source>
        <dbReference type="Google" id="ProtNLM"/>
    </source>
</evidence>
<dbReference type="InterPro" id="IPR043822">
    <property type="entry name" value="EsV_1_7_cys"/>
</dbReference>
<dbReference type="AlphaFoldDB" id="L1JSM2"/>